<protein>
    <recommendedName>
        <fullName evidence="12">CTP synthase</fullName>
        <ecNumber evidence="3">6.3.4.2</ecNumber>
    </recommendedName>
    <alternativeName>
        <fullName evidence="14">Cytidine 5'-triphosphate synthase</fullName>
    </alternativeName>
    <alternativeName>
        <fullName evidence="15">Cytidine triphosphate synthetase</fullName>
    </alternativeName>
    <alternativeName>
        <fullName evidence="13">UTP--ammonia ligase</fullName>
    </alternativeName>
</protein>
<dbReference type="InterPro" id="IPR033828">
    <property type="entry name" value="GATase1_CTP_Synthase"/>
</dbReference>
<dbReference type="AlphaFoldDB" id="A0A1F4ZTW5"/>
<feature type="domain" description="CTP synthase N-terminal" evidence="18">
    <location>
        <begin position="8"/>
        <end position="267"/>
    </location>
</feature>
<comment type="catalytic activity">
    <reaction evidence="11">
        <text>UTP + L-glutamine + ATP + H2O = CTP + L-glutamate + ADP + phosphate + 2 H(+)</text>
        <dbReference type="Rhea" id="RHEA:26426"/>
        <dbReference type="ChEBI" id="CHEBI:15377"/>
        <dbReference type="ChEBI" id="CHEBI:15378"/>
        <dbReference type="ChEBI" id="CHEBI:29985"/>
        <dbReference type="ChEBI" id="CHEBI:30616"/>
        <dbReference type="ChEBI" id="CHEBI:37563"/>
        <dbReference type="ChEBI" id="CHEBI:43474"/>
        <dbReference type="ChEBI" id="CHEBI:46398"/>
        <dbReference type="ChEBI" id="CHEBI:58359"/>
        <dbReference type="ChEBI" id="CHEBI:456216"/>
        <dbReference type="EC" id="6.3.4.2"/>
    </reaction>
</comment>
<dbReference type="InterPro" id="IPR017926">
    <property type="entry name" value="GATASE"/>
</dbReference>
<dbReference type="PANTHER" id="PTHR11550:SF0">
    <property type="entry name" value="CTP SYNTHASE-RELATED"/>
    <property type="match status" value="1"/>
</dbReference>
<dbReference type="GO" id="GO:0046872">
    <property type="term" value="F:metal ion binding"/>
    <property type="evidence" value="ECO:0007669"/>
    <property type="project" value="UniProtKB-KW"/>
</dbReference>
<evidence type="ECO:0000256" key="6">
    <source>
        <dbReference type="ARBA" id="ARBA00022741"/>
    </source>
</evidence>
<dbReference type="Gene3D" id="3.40.50.880">
    <property type="match status" value="1"/>
</dbReference>
<dbReference type="Pfam" id="PF06418">
    <property type="entry name" value="CTP_synth_N"/>
    <property type="match status" value="1"/>
</dbReference>
<keyword evidence="6" id="KW-0547">Nucleotide-binding</keyword>
<evidence type="ECO:0000256" key="3">
    <source>
        <dbReference type="ARBA" id="ARBA00012291"/>
    </source>
</evidence>
<dbReference type="InterPro" id="IPR017456">
    <property type="entry name" value="CTP_synthase_N"/>
</dbReference>
<feature type="transmembrane region" description="Helical" evidence="16">
    <location>
        <begin position="9"/>
        <end position="33"/>
    </location>
</feature>
<dbReference type="GO" id="GO:0097268">
    <property type="term" value="C:cytoophidium"/>
    <property type="evidence" value="ECO:0007669"/>
    <property type="project" value="UniProtKB-ARBA"/>
</dbReference>
<keyword evidence="10" id="KW-0665">Pyrimidine biosynthesis</keyword>
<evidence type="ECO:0000256" key="11">
    <source>
        <dbReference type="ARBA" id="ARBA00047781"/>
    </source>
</evidence>
<keyword evidence="4" id="KW-0436">Ligase</keyword>
<dbReference type="Proteomes" id="UP000176424">
    <property type="component" value="Unassembled WGS sequence"/>
</dbReference>
<dbReference type="InterPro" id="IPR029062">
    <property type="entry name" value="Class_I_gatase-like"/>
</dbReference>
<dbReference type="GO" id="GO:0042802">
    <property type="term" value="F:identical protein binding"/>
    <property type="evidence" value="ECO:0007669"/>
    <property type="project" value="TreeGrafter"/>
</dbReference>
<sequence>MPQKKHSKYIFVTGGVVSGLGKGIVCASIGMILKASGYRVGHIKIDPYLNVDAGTMRPAEHGEVFVTDDGGEIDQDLGNYERFANESYSKENNITSGKVFKTVIENERSFKYEGRDVEMIPDVPNEIKRRFYALEEGFDFMVVEVGGTTGDIENLPFLYSAREVGRERQAMYAMVSYVPFLKNVGELKTKPTQHAVSSLRSTGINPDILITRGEIPMDRPRLETLGKRCFIDNDAMFDDPDCESIYGVPLKLEEQGLSRKIAKHFNLRYKKPNLGQWKEFTKNVEQPRGQVTIALVGKYVKHGGSAHRDVYVSVLEAIRHAAASFGVKADVVAYDSTEFDADLLEKLNPDGIVVPQGWGSRGAEGKISAINWAREKKIPFLGLCFGMQMAVIEFARNVSGMVDANSEEVSSTTKHPVIHIMPDQAEYLRNHQYGGTIRLGSWPCVVKPKTILEKAYSKFGKDPNSMVNNSINERHRHRYEFNNKYKVELERKGLIVSGTSPDGKLVEAIELPREVHPFFVGTQFHPEYKSRPLSPHPLFVAFIEAINKL</sequence>
<dbReference type="EC" id="6.3.4.2" evidence="3"/>
<evidence type="ECO:0000259" key="17">
    <source>
        <dbReference type="Pfam" id="PF00117"/>
    </source>
</evidence>
<evidence type="ECO:0000256" key="7">
    <source>
        <dbReference type="ARBA" id="ARBA00022840"/>
    </source>
</evidence>
<dbReference type="CDD" id="cd01746">
    <property type="entry name" value="GATase1_CTP_Synthase"/>
    <property type="match status" value="1"/>
</dbReference>
<gene>
    <name evidence="19" type="ORF">A2397_04020</name>
</gene>
<dbReference type="SUPFAM" id="SSF52317">
    <property type="entry name" value="Class I glutamine amidotransferase-like"/>
    <property type="match status" value="1"/>
</dbReference>
<evidence type="ECO:0000256" key="12">
    <source>
        <dbReference type="ARBA" id="ARBA00070745"/>
    </source>
</evidence>
<evidence type="ECO:0000256" key="9">
    <source>
        <dbReference type="ARBA" id="ARBA00022962"/>
    </source>
</evidence>
<dbReference type="GO" id="GO:0005829">
    <property type="term" value="C:cytosol"/>
    <property type="evidence" value="ECO:0007669"/>
    <property type="project" value="TreeGrafter"/>
</dbReference>
<dbReference type="InterPro" id="IPR027417">
    <property type="entry name" value="P-loop_NTPase"/>
</dbReference>
<feature type="domain" description="Glutamine amidotransferase" evidence="17">
    <location>
        <begin position="308"/>
        <end position="544"/>
    </location>
</feature>
<evidence type="ECO:0000256" key="5">
    <source>
        <dbReference type="ARBA" id="ARBA00022723"/>
    </source>
</evidence>
<keyword evidence="16" id="KW-1133">Transmembrane helix</keyword>
<keyword evidence="16" id="KW-0812">Transmembrane</keyword>
<evidence type="ECO:0000256" key="14">
    <source>
        <dbReference type="ARBA" id="ARBA00079941"/>
    </source>
</evidence>
<evidence type="ECO:0000256" key="10">
    <source>
        <dbReference type="ARBA" id="ARBA00022975"/>
    </source>
</evidence>
<dbReference type="PANTHER" id="PTHR11550">
    <property type="entry name" value="CTP SYNTHASE"/>
    <property type="match status" value="1"/>
</dbReference>
<comment type="caution">
    <text evidence="19">The sequence shown here is derived from an EMBL/GenBank/DDBJ whole genome shotgun (WGS) entry which is preliminary data.</text>
</comment>
<keyword evidence="8" id="KW-0460">Magnesium</keyword>
<reference evidence="19 20" key="1">
    <citation type="journal article" date="2016" name="Nat. Commun.">
        <title>Thousands of microbial genomes shed light on interconnected biogeochemical processes in an aquifer system.</title>
        <authorList>
            <person name="Anantharaman K."/>
            <person name="Brown C.T."/>
            <person name="Hug L.A."/>
            <person name="Sharon I."/>
            <person name="Castelle C.J."/>
            <person name="Probst A.J."/>
            <person name="Thomas B.C."/>
            <person name="Singh A."/>
            <person name="Wilkins M.J."/>
            <person name="Karaoz U."/>
            <person name="Brodie E.L."/>
            <person name="Williams K.H."/>
            <person name="Hubbard S.S."/>
            <person name="Banfield J.F."/>
        </authorList>
    </citation>
    <scope>NUCLEOTIDE SEQUENCE [LARGE SCALE GENOMIC DNA]</scope>
</reference>
<evidence type="ECO:0000256" key="16">
    <source>
        <dbReference type="SAM" id="Phobius"/>
    </source>
</evidence>
<dbReference type="SUPFAM" id="SSF52540">
    <property type="entry name" value="P-loop containing nucleoside triphosphate hydrolases"/>
    <property type="match status" value="1"/>
</dbReference>
<dbReference type="NCBIfam" id="NF003792">
    <property type="entry name" value="PRK05380.1"/>
    <property type="match status" value="1"/>
</dbReference>
<keyword evidence="16" id="KW-0472">Membrane</keyword>
<dbReference type="FunFam" id="3.40.50.300:FF:000009">
    <property type="entry name" value="CTP synthase"/>
    <property type="match status" value="1"/>
</dbReference>
<dbReference type="PROSITE" id="PS51273">
    <property type="entry name" value="GATASE_TYPE_1"/>
    <property type="match status" value="1"/>
</dbReference>
<evidence type="ECO:0000256" key="15">
    <source>
        <dbReference type="ARBA" id="ARBA00083191"/>
    </source>
</evidence>
<evidence type="ECO:0000256" key="4">
    <source>
        <dbReference type="ARBA" id="ARBA00022598"/>
    </source>
</evidence>
<keyword evidence="9" id="KW-0315">Glutamine amidotransferase</keyword>
<proteinExistence type="inferred from homology"/>
<dbReference type="GO" id="GO:0003883">
    <property type="term" value="F:CTP synthase activity"/>
    <property type="evidence" value="ECO:0007669"/>
    <property type="project" value="UniProtKB-EC"/>
</dbReference>
<dbReference type="STRING" id="1797263.A2397_04020"/>
<dbReference type="Gene3D" id="3.40.50.300">
    <property type="entry name" value="P-loop containing nucleotide triphosphate hydrolases"/>
    <property type="match status" value="1"/>
</dbReference>
<comment type="pathway">
    <text evidence="1">Pyrimidine metabolism; CTP biosynthesis via de novo pathway; CTP from UDP: step 2/2.</text>
</comment>
<dbReference type="FunFam" id="3.40.50.880:FF:000002">
    <property type="entry name" value="CTP synthase"/>
    <property type="match status" value="1"/>
</dbReference>
<evidence type="ECO:0000313" key="20">
    <source>
        <dbReference type="Proteomes" id="UP000176424"/>
    </source>
</evidence>
<evidence type="ECO:0000256" key="2">
    <source>
        <dbReference type="ARBA" id="ARBA00007533"/>
    </source>
</evidence>
<accession>A0A1F4ZTW5</accession>
<keyword evidence="7" id="KW-0067">ATP-binding</keyword>
<keyword evidence="5" id="KW-0479">Metal-binding</keyword>
<dbReference type="Pfam" id="PF00117">
    <property type="entry name" value="GATase"/>
    <property type="match status" value="1"/>
</dbReference>
<evidence type="ECO:0000259" key="18">
    <source>
        <dbReference type="Pfam" id="PF06418"/>
    </source>
</evidence>
<evidence type="ECO:0000256" key="1">
    <source>
        <dbReference type="ARBA" id="ARBA00005171"/>
    </source>
</evidence>
<dbReference type="GO" id="GO:0019856">
    <property type="term" value="P:pyrimidine nucleobase biosynthetic process"/>
    <property type="evidence" value="ECO:0007669"/>
    <property type="project" value="TreeGrafter"/>
</dbReference>
<evidence type="ECO:0000256" key="8">
    <source>
        <dbReference type="ARBA" id="ARBA00022842"/>
    </source>
</evidence>
<dbReference type="InterPro" id="IPR004468">
    <property type="entry name" value="CTP_synthase"/>
</dbReference>
<comment type="similarity">
    <text evidence="2">Belongs to the CTP synthase family.</text>
</comment>
<organism evidence="19 20">
    <name type="scientific">Candidatus Amesbacteria bacterium RIFOXYB1_FULL_44_23</name>
    <dbReference type="NCBI Taxonomy" id="1797263"/>
    <lineage>
        <taxon>Bacteria</taxon>
        <taxon>Candidatus Amesiibacteriota</taxon>
    </lineage>
</organism>
<name>A0A1F4ZTW5_9BACT</name>
<dbReference type="EMBL" id="MEXR01000031">
    <property type="protein sequence ID" value="OGD09558.1"/>
    <property type="molecule type" value="Genomic_DNA"/>
</dbReference>
<evidence type="ECO:0000313" key="19">
    <source>
        <dbReference type="EMBL" id="OGD09558.1"/>
    </source>
</evidence>
<dbReference type="NCBIfam" id="TIGR00337">
    <property type="entry name" value="PyrG"/>
    <property type="match status" value="1"/>
</dbReference>
<dbReference type="GO" id="GO:0044210">
    <property type="term" value="P:'de novo' CTP biosynthetic process"/>
    <property type="evidence" value="ECO:0007669"/>
    <property type="project" value="UniProtKB-UniPathway"/>
</dbReference>
<dbReference type="UniPathway" id="UPA00159">
    <property type="reaction ID" value="UER00277"/>
</dbReference>
<dbReference type="GO" id="GO:0005524">
    <property type="term" value="F:ATP binding"/>
    <property type="evidence" value="ECO:0007669"/>
    <property type="project" value="UniProtKB-KW"/>
</dbReference>
<evidence type="ECO:0000256" key="13">
    <source>
        <dbReference type="ARBA" id="ARBA00075170"/>
    </source>
</evidence>